<comment type="caution">
    <text evidence="2">The sequence shown here is derived from an EMBL/GenBank/DDBJ whole genome shotgun (WGS) entry which is preliminary data.</text>
</comment>
<dbReference type="OrthoDB" id="2354672at2"/>
<evidence type="ECO:0000259" key="1">
    <source>
        <dbReference type="Pfam" id="PF14493"/>
    </source>
</evidence>
<proteinExistence type="predicted"/>
<accession>A0A3S0HZ15</accession>
<dbReference type="InterPro" id="IPR029491">
    <property type="entry name" value="Helicase_HTH"/>
</dbReference>
<organism evidence="2 3">
    <name type="scientific">Lysinibacillus telephonicus</name>
    <dbReference type="NCBI Taxonomy" id="1714840"/>
    <lineage>
        <taxon>Bacteria</taxon>
        <taxon>Bacillati</taxon>
        <taxon>Bacillota</taxon>
        <taxon>Bacilli</taxon>
        <taxon>Bacillales</taxon>
        <taxon>Bacillaceae</taxon>
        <taxon>Lysinibacillus</taxon>
    </lineage>
</organism>
<dbReference type="AlphaFoldDB" id="A0A3S0HZ15"/>
<protein>
    <submittedName>
        <fullName evidence="2">Recombinase RecQ</fullName>
    </submittedName>
</protein>
<dbReference type="PIRSF" id="PIRSF021350">
    <property type="entry name" value="UCP021350"/>
    <property type="match status" value="1"/>
</dbReference>
<dbReference type="EMBL" id="RXNR01000043">
    <property type="protein sequence ID" value="RTQ91068.1"/>
    <property type="molecule type" value="Genomic_DNA"/>
</dbReference>
<evidence type="ECO:0000313" key="2">
    <source>
        <dbReference type="EMBL" id="RTQ91068.1"/>
    </source>
</evidence>
<dbReference type="InterPro" id="IPR008308">
    <property type="entry name" value="YpbB-like"/>
</dbReference>
<dbReference type="Proteomes" id="UP000276349">
    <property type="component" value="Unassembled WGS sequence"/>
</dbReference>
<keyword evidence="3" id="KW-1185">Reference proteome</keyword>
<sequence>MIFQQILMQIFHKLNQERTISAPFHLLRGKRSGQTIQDVGIYQLHHFFGILPKLSRKKYDEEISLLIEKQFIRTDEAGSYELMNNHIEDIGNLPFDGWHYRGNEHVFFARLSLIIQSLSHKKAGQMSFIPIQKDEVIQQWVKNFLLINNFQEGTIHEQLMAEMIHSLENTHIEEKVKSIIINRLAGYEVAGFTWQQLSFIEKVSEMDIQLLYIAGLHSWLNSITSQAEQYPLLNNVAQNVRINIPLTGSAFQSTQLFLQGYSIEQISKIRGLKISTIEDHIVELAMNEPHFSIEQFISGRDVQLVLNAIEDYNTKKLKVLHEVLPHLTYFQLRLVLARGDL</sequence>
<reference evidence="2 3" key="1">
    <citation type="submission" date="2018-12" db="EMBL/GenBank/DDBJ databases">
        <authorList>
            <person name="Yu L."/>
        </authorList>
    </citation>
    <scope>NUCLEOTIDE SEQUENCE [LARGE SCALE GENOMIC DNA]</scope>
    <source>
        <strain evidence="2 3">S5H2222</strain>
    </source>
</reference>
<evidence type="ECO:0000313" key="3">
    <source>
        <dbReference type="Proteomes" id="UP000276349"/>
    </source>
</evidence>
<dbReference type="RefSeq" id="WP_126295182.1">
    <property type="nucleotide sequence ID" value="NZ_CP155468.1"/>
</dbReference>
<name>A0A3S0HZ15_9BACI</name>
<dbReference type="Pfam" id="PF14493">
    <property type="entry name" value="HTH_40"/>
    <property type="match status" value="1"/>
</dbReference>
<gene>
    <name evidence="2" type="ORF">EKG35_14000</name>
</gene>
<feature type="domain" description="Helicase Helix-turn-helix" evidence="1">
    <location>
        <begin position="250"/>
        <end position="336"/>
    </location>
</feature>